<name>A0A2W6AK62_9BACT</name>
<proteinExistence type="predicted"/>
<reference evidence="1 4" key="3">
    <citation type="submission" date="2020-10" db="EMBL/GenBank/DDBJ databases">
        <title>Ca. Dormibacterota MAGs.</title>
        <authorList>
            <person name="Montgomery K."/>
        </authorList>
    </citation>
    <scope>NUCLEOTIDE SEQUENCE [LARGE SCALE GENOMIC DNA]</scope>
    <source>
        <strain evidence="1">SC8812_S17_18</strain>
    </source>
</reference>
<sequence>MDLPELLRSQAKRYRCAVCNTNMADCGIKVITQQGNRALVRVTCASCNDENLLQIIFQTDGEPIENEGQKVPTISEGIPPVPDPISSDELLDLRDLLSAHQGGFRELLERR</sequence>
<accession>A0A934N5J2</accession>
<dbReference type="EMBL" id="JAEKNS010000064">
    <property type="protein sequence ID" value="MBJ7594364.1"/>
    <property type="molecule type" value="Genomic_DNA"/>
</dbReference>
<protein>
    <submittedName>
        <fullName evidence="2">Uncharacterized protein</fullName>
    </submittedName>
</protein>
<organism evidence="2 3">
    <name type="scientific">Candidatus Aeolococcus gillhamiae</name>
    <dbReference type="NCBI Taxonomy" id="3127015"/>
    <lineage>
        <taxon>Bacteria</taxon>
        <taxon>Bacillati</taxon>
        <taxon>Candidatus Dormiibacterota</taxon>
        <taxon>Candidatus Dormibacteria</taxon>
        <taxon>Candidatus Aeolococcales</taxon>
        <taxon>Candidatus Aeolococcaceae</taxon>
        <taxon>Candidatus Aeolococcus</taxon>
    </lineage>
</organism>
<reference evidence="2 3" key="1">
    <citation type="journal article" date="2017" name="Nature">
        <title>Atmospheric trace gases support primary production in Antarctic desert surface soil.</title>
        <authorList>
            <person name="Ji M."/>
            <person name="Greening C."/>
            <person name="Vanwonterghem I."/>
            <person name="Carere C.R."/>
            <person name="Bay S.K."/>
            <person name="Steen J.A."/>
            <person name="Montgomery K."/>
            <person name="Lines T."/>
            <person name="Beardall J."/>
            <person name="van Dorst J."/>
            <person name="Snape I."/>
            <person name="Stott M.B."/>
            <person name="Hugenholtz P."/>
            <person name="Ferrari B.C."/>
        </authorList>
    </citation>
    <scope>NUCLEOTIDE SEQUENCE [LARGE SCALE GENOMIC DNA]</scope>
    <source>
        <strain evidence="2">RRmetagenome_bin12</strain>
    </source>
</reference>
<gene>
    <name evidence="2" type="ORF">DLM65_00650</name>
    <name evidence="1" type="ORF">JF886_05770</name>
</gene>
<dbReference type="RefSeq" id="WP_337310494.1">
    <property type="nucleotide sequence ID" value="NZ_JAEKNS010000064.1"/>
</dbReference>
<reference evidence="2" key="2">
    <citation type="submission" date="2018-05" db="EMBL/GenBank/DDBJ databases">
        <authorList>
            <person name="Ferrari B."/>
        </authorList>
    </citation>
    <scope>NUCLEOTIDE SEQUENCE</scope>
    <source>
        <strain evidence="2">RRmetagenome_bin12</strain>
    </source>
</reference>
<comment type="caution">
    <text evidence="2">The sequence shown here is derived from an EMBL/GenBank/DDBJ whole genome shotgun (WGS) entry which is preliminary data.</text>
</comment>
<evidence type="ECO:0000313" key="4">
    <source>
        <dbReference type="Proteomes" id="UP000606991"/>
    </source>
</evidence>
<dbReference type="EMBL" id="QHBU01000013">
    <property type="protein sequence ID" value="PZR84044.1"/>
    <property type="molecule type" value="Genomic_DNA"/>
</dbReference>
<accession>A0A2W6AK62</accession>
<evidence type="ECO:0000313" key="3">
    <source>
        <dbReference type="Proteomes" id="UP000248724"/>
    </source>
</evidence>
<evidence type="ECO:0000313" key="2">
    <source>
        <dbReference type="EMBL" id="PZR84044.1"/>
    </source>
</evidence>
<dbReference type="AlphaFoldDB" id="A0A2W6AK62"/>
<dbReference type="Proteomes" id="UP000606991">
    <property type="component" value="Unassembled WGS sequence"/>
</dbReference>
<evidence type="ECO:0000313" key="1">
    <source>
        <dbReference type="EMBL" id="MBJ7594364.1"/>
    </source>
</evidence>
<dbReference type="Proteomes" id="UP000248724">
    <property type="component" value="Unassembled WGS sequence"/>
</dbReference>